<keyword evidence="1" id="KW-0472">Membrane</keyword>
<gene>
    <name evidence="2" type="ordered locus">CA_C2258</name>
</gene>
<dbReference type="HOGENOM" id="CLU_2715141_0_0_9"/>
<dbReference type="PIR" id="D97178">
    <property type="entry name" value="D97178"/>
</dbReference>
<feature type="transmembrane region" description="Helical" evidence="1">
    <location>
        <begin position="20"/>
        <end position="38"/>
    </location>
</feature>
<dbReference type="STRING" id="272562.CA_C2258"/>
<organism evidence="2 3">
    <name type="scientific">Clostridium acetobutylicum (strain ATCC 824 / DSM 792 / JCM 1419 / IAM 19013 / LMG 5710 / NBRC 13948 / NRRL B-527 / VKM B-1787 / 2291 / W)</name>
    <dbReference type="NCBI Taxonomy" id="272562"/>
    <lineage>
        <taxon>Bacteria</taxon>
        <taxon>Bacillati</taxon>
        <taxon>Bacillota</taxon>
        <taxon>Clostridia</taxon>
        <taxon>Eubacteriales</taxon>
        <taxon>Clostridiaceae</taxon>
        <taxon>Clostridium</taxon>
    </lineage>
</organism>
<reference evidence="2 3" key="1">
    <citation type="journal article" date="2001" name="J. Bacteriol.">
        <title>Genome sequence and comparative analysis of the solvent-producing bacterium Clostridium acetobutylicum.</title>
        <authorList>
            <person name="Nolling J."/>
            <person name="Breton G."/>
            <person name="Omelchenko M.V."/>
            <person name="Makarova K.S."/>
            <person name="Zeng Q."/>
            <person name="Gibson R."/>
            <person name="Lee H.M."/>
            <person name="Dubois J."/>
            <person name="Qiu D."/>
            <person name="Hitti J."/>
            <person name="Wolf Y.I."/>
            <person name="Tatusov R.L."/>
            <person name="Sabathe F."/>
            <person name="Doucette-Stamm L."/>
            <person name="Soucaille P."/>
            <person name="Daly M.J."/>
            <person name="Bennett G.N."/>
            <person name="Koonin E.V."/>
            <person name="Smith D.R."/>
        </authorList>
    </citation>
    <scope>NUCLEOTIDE SEQUENCE [LARGE SCALE GENOMIC DNA]</scope>
    <source>
        <strain evidence="3">ATCC 824 / DSM 792 / JCM 1419 / LMG 5710 / VKM B-1787</strain>
    </source>
</reference>
<name>Q97GV7_CLOAB</name>
<sequence length="72" mass="8621">MLLFCGKIDYLYIKVYRKNFFLDTLLLLFFIYSSYLNLKGHFIYRVNLLNLGKHLFTSIIVGTKFPDEFLTN</sequence>
<dbReference type="Proteomes" id="UP000000814">
    <property type="component" value="Chromosome"/>
</dbReference>
<keyword evidence="1" id="KW-0812">Transmembrane</keyword>
<proteinExistence type="predicted"/>
<keyword evidence="3" id="KW-1185">Reference proteome</keyword>
<dbReference type="KEGG" id="cac:CA_C2258"/>
<protein>
    <submittedName>
        <fullName evidence="2">Uncharacterized protein</fullName>
    </submittedName>
</protein>
<keyword evidence="1" id="KW-1133">Transmembrane helix</keyword>
<evidence type="ECO:0000313" key="3">
    <source>
        <dbReference type="Proteomes" id="UP000000814"/>
    </source>
</evidence>
<dbReference type="AlphaFoldDB" id="Q97GV7"/>
<accession>Q97GV7</accession>
<dbReference type="EMBL" id="AE001437">
    <property type="protein sequence ID" value="AAK80215.1"/>
    <property type="molecule type" value="Genomic_DNA"/>
</dbReference>
<evidence type="ECO:0000256" key="1">
    <source>
        <dbReference type="SAM" id="Phobius"/>
    </source>
</evidence>
<evidence type="ECO:0000313" key="2">
    <source>
        <dbReference type="EMBL" id="AAK80215.1"/>
    </source>
</evidence>